<dbReference type="InterPro" id="IPR041588">
    <property type="entry name" value="Integrase_H2C2"/>
</dbReference>
<proteinExistence type="predicted"/>
<protein>
    <recommendedName>
        <fullName evidence="1">Integrase zinc-binding domain-containing protein</fullName>
    </recommendedName>
</protein>
<reference evidence="2" key="2">
    <citation type="journal article" date="2024" name="Plant">
        <title>Genomic evolution and insights into agronomic trait innovations of Sesamum species.</title>
        <authorList>
            <person name="Miao H."/>
            <person name="Wang L."/>
            <person name="Qu L."/>
            <person name="Liu H."/>
            <person name="Sun Y."/>
            <person name="Le M."/>
            <person name="Wang Q."/>
            <person name="Wei S."/>
            <person name="Zheng Y."/>
            <person name="Lin W."/>
            <person name="Duan Y."/>
            <person name="Cao H."/>
            <person name="Xiong S."/>
            <person name="Wang X."/>
            <person name="Wei L."/>
            <person name="Li C."/>
            <person name="Ma Q."/>
            <person name="Ju M."/>
            <person name="Zhao R."/>
            <person name="Li G."/>
            <person name="Mu C."/>
            <person name="Tian Q."/>
            <person name="Mei H."/>
            <person name="Zhang T."/>
            <person name="Gao T."/>
            <person name="Zhang H."/>
        </authorList>
    </citation>
    <scope>NUCLEOTIDE SEQUENCE</scope>
    <source>
        <strain evidence="2">KEN1</strain>
    </source>
</reference>
<sequence length="128" mass="15124">MRSMNMKLEVDQAAGLLPTLQFKSYFVDQIKEAQTRDPFLLQMLGRMKQGKKPNFLVRSNRVILNGERFCVPDLDGLQGEISREAHNAPYAMHIVKMHRDLRPYYWWQIMKKDVEEVMAKYMICQQEA</sequence>
<dbReference type="EMBL" id="JACGWN010000003">
    <property type="protein sequence ID" value="KAL0454923.1"/>
    <property type="molecule type" value="Genomic_DNA"/>
</dbReference>
<reference evidence="2" key="1">
    <citation type="submission" date="2020-06" db="EMBL/GenBank/DDBJ databases">
        <authorList>
            <person name="Li T."/>
            <person name="Hu X."/>
            <person name="Zhang T."/>
            <person name="Song X."/>
            <person name="Zhang H."/>
            <person name="Dai N."/>
            <person name="Sheng W."/>
            <person name="Hou X."/>
            <person name="Wei L."/>
        </authorList>
    </citation>
    <scope>NUCLEOTIDE SEQUENCE</scope>
    <source>
        <strain evidence="2">KEN1</strain>
        <tissue evidence="2">Leaf</tissue>
    </source>
</reference>
<organism evidence="2">
    <name type="scientific">Sesamum latifolium</name>
    <dbReference type="NCBI Taxonomy" id="2727402"/>
    <lineage>
        <taxon>Eukaryota</taxon>
        <taxon>Viridiplantae</taxon>
        <taxon>Streptophyta</taxon>
        <taxon>Embryophyta</taxon>
        <taxon>Tracheophyta</taxon>
        <taxon>Spermatophyta</taxon>
        <taxon>Magnoliopsida</taxon>
        <taxon>eudicotyledons</taxon>
        <taxon>Gunneridae</taxon>
        <taxon>Pentapetalae</taxon>
        <taxon>asterids</taxon>
        <taxon>lamiids</taxon>
        <taxon>Lamiales</taxon>
        <taxon>Pedaliaceae</taxon>
        <taxon>Sesamum</taxon>
    </lineage>
</organism>
<name>A0AAW2XM50_9LAMI</name>
<evidence type="ECO:0000313" key="2">
    <source>
        <dbReference type="EMBL" id="KAL0454923.1"/>
    </source>
</evidence>
<dbReference type="AlphaFoldDB" id="A0AAW2XM50"/>
<comment type="caution">
    <text evidence="2">The sequence shown here is derived from an EMBL/GenBank/DDBJ whole genome shotgun (WGS) entry which is preliminary data.</text>
</comment>
<accession>A0AAW2XM50</accession>
<feature type="domain" description="Integrase zinc-binding" evidence="1">
    <location>
        <begin position="77"/>
        <end position="126"/>
    </location>
</feature>
<evidence type="ECO:0000259" key="1">
    <source>
        <dbReference type="Pfam" id="PF17921"/>
    </source>
</evidence>
<gene>
    <name evidence="2" type="ORF">Slati_0831500</name>
</gene>
<dbReference type="Pfam" id="PF17921">
    <property type="entry name" value="Integrase_H2C2"/>
    <property type="match status" value="1"/>
</dbReference>
<dbReference type="Gene3D" id="1.10.340.70">
    <property type="match status" value="1"/>
</dbReference>